<gene>
    <name evidence="2" type="ordered locus">At5g44340</name>
</gene>
<dbReference type="EMBL" id="AK221012">
    <property type="protein sequence ID" value="BAD94686.1"/>
    <property type="molecule type" value="mRNA"/>
</dbReference>
<dbReference type="AlphaFoldDB" id="Q56ZF4"/>
<evidence type="ECO:0000313" key="2">
    <source>
        <dbReference type="EMBL" id="BAD94686.1"/>
    </source>
</evidence>
<sequence length="30" mass="3636">MNDLVAEYQQYQDATAGEEEYEEEEEEYET</sequence>
<feature type="region of interest" description="Disordered" evidence="1">
    <location>
        <begin position="1"/>
        <end position="30"/>
    </location>
</feature>
<organism evidence="2">
    <name type="scientific">Arabidopsis thaliana</name>
    <name type="common">Mouse-ear cress</name>
    <dbReference type="NCBI Taxonomy" id="3702"/>
    <lineage>
        <taxon>Eukaryota</taxon>
        <taxon>Viridiplantae</taxon>
        <taxon>Streptophyta</taxon>
        <taxon>Embryophyta</taxon>
        <taxon>Tracheophyta</taxon>
        <taxon>Spermatophyta</taxon>
        <taxon>Magnoliopsida</taxon>
        <taxon>eudicotyledons</taxon>
        <taxon>Gunneridae</taxon>
        <taxon>Pentapetalae</taxon>
        <taxon>rosids</taxon>
        <taxon>malvids</taxon>
        <taxon>Brassicales</taxon>
        <taxon>Brassicaceae</taxon>
        <taxon>Camelineae</taxon>
        <taxon>Arabidopsis</taxon>
    </lineage>
</organism>
<feature type="compositionally biased region" description="Acidic residues" evidence="1">
    <location>
        <begin position="16"/>
        <end position="30"/>
    </location>
</feature>
<reference evidence="2" key="1">
    <citation type="submission" date="2005-03" db="EMBL/GenBank/DDBJ databases">
        <title>Large-scale analysis of RIKEN Arabidopsis full-length (RAFL) cDNAs.</title>
        <authorList>
            <person name="Totoki Y."/>
            <person name="Seki M."/>
            <person name="Ishida J."/>
            <person name="Nakajima M."/>
            <person name="Enju A."/>
            <person name="Kamiya A."/>
            <person name="Narusaka M."/>
            <person name="Shin-i T."/>
            <person name="Nakagawa M."/>
            <person name="Sakamoto N."/>
            <person name="Oishi K."/>
            <person name="Kohara Y."/>
            <person name="Kobayashi M."/>
            <person name="Toyoda A."/>
            <person name="Sakaki Y."/>
            <person name="Sakurai T."/>
            <person name="Iida K."/>
            <person name="Akiyama K."/>
            <person name="Satou M."/>
            <person name="Toyoda T."/>
            <person name="Konagaya A."/>
            <person name="Carninci P."/>
            <person name="Kawai J."/>
            <person name="Hayashizaki Y."/>
            <person name="Shinozaki K."/>
        </authorList>
    </citation>
    <scope>NUCLEOTIDE SEQUENCE</scope>
</reference>
<protein>
    <submittedName>
        <fullName evidence="2">Tubulin beta-4 chain</fullName>
    </submittedName>
</protein>
<dbReference type="Gene3D" id="1.10.287.600">
    <property type="entry name" value="Helix hairpin bin"/>
    <property type="match status" value="1"/>
</dbReference>
<proteinExistence type="evidence at transcript level"/>
<accession>Q56ZF4</accession>
<name>Q56ZF4_ARATH</name>
<dbReference type="InterPro" id="IPR023123">
    <property type="entry name" value="Tubulin_C"/>
</dbReference>
<evidence type="ECO:0000256" key="1">
    <source>
        <dbReference type="SAM" id="MobiDB-lite"/>
    </source>
</evidence>